<dbReference type="InterPro" id="IPR003846">
    <property type="entry name" value="SelO"/>
</dbReference>
<keyword evidence="2 8" id="KW-0808">Transferase</keyword>
<dbReference type="EC" id="2.7.7.-" evidence="8"/>
<dbReference type="Proteomes" id="UP000325466">
    <property type="component" value="Unassembled WGS sequence"/>
</dbReference>
<feature type="binding site" evidence="8">
    <location>
        <position position="173"/>
    </location>
    <ligand>
        <name>ATP</name>
        <dbReference type="ChEBI" id="CHEBI:30616"/>
    </ligand>
</feature>
<dbReference type="PANTHER" id="PTHR32057">
    <property type="entry name" value="PROTEIN ADENYLYLTRANSFERASE SELO, MITOCHONDRIAL"/>
    <property type="match status" value="1"/>
</dbReference>
<evidence type="ECO:0000256" key="8">
    <source>
        <dbReference type="HAMAP-Rule" id="MF_00692"/>
    </source>
</evidence>
<keyword evidence="10" id="KW-1185">Reference proteome</keyword>
<keyword evidence="3 8" id="KW-0548">Nucleotidyltransferase</keyword>
<keyword evidence="7 8" id="KW-0460">Magnesium</keyword>
<evidence type="ECO:0000313" key="10">
    <source>
        <dbReference type="Proteomes" id="UP000325466"/>
    </source>
</evidence>
<feature type="binding site" evidence="8">
    <location>
        <position position="172"/>
    </location>
    <ligand>
        <name>ATP</name>
        <dbReference type="ChEBI" id="CHEBI:30616"/>
    </ligand>
</feature>
<name>A0ABQ0YGJ1_9NOCA</name>
<feature type="binding site" evidence="8">
    <location>
        <position position="160"/>
    </location>
    <ligand>
        <name>ATP</name>
        <dbReference type="ChEBI" id="CHEBI:30616"/>
    </ligand>
</feature>
<feature type="binding site" evidence="8">
    <location>
        <position position="303"/>
    </location>
    <ligand>
        <name>Mg(2+)</name>
        <dbReference type="ChEBI" id="CHEBI:18420"/>
    </ligand>
</feature>
<keyword evidence="4 8" id="KW-0479">Metal-binding</keyword>
<feature type="active site" description="Proton acceptor" evidence="8">
    <location>
        <position position="302"/>
    </location>
</feature>
<feature type="binding site" evidence="8">
    <location>
        <position position="230"/>
    </location>
    <ligand>
        <name>ATP</name>
        <dbReference type="ChEBI" id="CHEBI:30616"/>
    </ligand>
</feature>
<dbReference type="PANTHER" id="PTHR32057:SF14">
    <property type="entry name" value="PROTEIN ADENYLYLTRANSFERASE SELO, MITOCHONDRIAL"/>
    <property type="match status" value="1"/>
</dbReference>
<evidence type="ECO:0000256" key="1">
    <source>
        <dbReference type="ARBA" id="ARBA00009747"/>
    </source>
</evidence>
<comment type="catalytic activity">
    <reaction evidence="8">
        <text>L-tyrosyl-[protein] + ATP = O-(5'-adenylyl)-L-tyrosyl-[protein] + diphosphate</text>
        <dbReference type="Rhea" id="RHEA:54288"/>
        <dbReference type="Rhea" id="RHEA-COMP:10136"/>
        <dbReference type="Rhea" id="RHEA-COMP:13846"/>
        <dbReference type="ChEBI" id="CHEBI:30616"/>
        <dbReference type="ChEBI" id="CHEBI:33019"/>
        <dbReference type="ChEBI" id="CHEBI:46858"/>
        <dbReference type="ChEBI" id="CHEBI:83624"/>
        <dbReference type="EC" id="2.7.7.108"/>
    </reaction>
</comment>
<feature type="binding site" evidence="8">
    <location>
        <position position="137"/>
    </location>
    <ligand>
        <name>ATP</name>
        <dbReference type="ChEBI" id="CHEBI:30616"/>
    </ligand>
</feature>
<sequence length="540" mass="57603">MTGSVGSRCGDVEHRELVAGCVLGRERRARWCDGYPRLMAAFPESTVGTNSAVARLESTFADELAALAVPWQGAHAPDPTLLVLNEQLAVSLRWDVEVLRSEVGIGVLSGSTAPAGATPVAMAYAGHQFGGYAPLLGDGRALLLGEVVGSDGRRVDLHLKGSGPTPFSRGGDGFAVLGPMLREYLVSEAMYALGIPTTRALAVVATGRRVRRDGAEPGAVLARVAASHLRVGTFEFAARQEGVLQRLADYAITRHYPELTELPATGEGSRYLAFFEAVVEAQAALVAQWMLTGFVHGVMNTDNTTISGETIDFGPCAFLDAFDPAAVFSSIDHGGRYAFGNQPAVLKWNLARLAETLLPLLDSTPDDAIAAVSAVLDTFDARYEGHYAAGMAAKLGVAGPLLDRALVDDLLRLMAEHGADWTGSFRALADELRGHSAPLHALVPREHIGPWVDRWRGALSTQGRGTAQTADAMDGVNPLYIPRNHQLDAALRAAADGELAAFEKLLEVVTHPFDRRDEWSDYTTPAPSSFSATFRTFCGT</sequence>
<comment type="caution">
    <text evidence="9">The sequence shown here is derived from an EMBL/GenBank/DDBJ whole genome shotgun (WGS) entry which is preliminary data.</text>
</comment>
<comment type="catalytic activity">
    <reaction evidence="8">
        <text>L-seryl-[protein] + UTP = O-(5'-uridylyl)-L-seryl-[protein] + diphosphate</text>
        <dbReference type="Rhea" id="RHEA:64604"/>
        <dbReference type="Rhea" id="RHEA-COMP:9863"/>
        <dbReference type="Rhea" id="RHEA-COMP:16635"/>
        <dbReference type="ChEBI" id="CHEBI:29999"/>
        <dbReference type="ChEBI" id="CHEBI:33019"/>
        <dbReference type="ChEBI" id="CHEBI:46398"/>
        <dbReference type="ChEBI" id="CHEBI:156051"/>
    </reaction>
</comment>
<comment type="catalytic activity">
    <reaction evidence="8">
        <text>L-histidyl-[protein] + UTP = N(tele)-(5'-uridylyl)-L-histidyl-[protein] + diphosphate</text>
        <dbReference type="Rhea" id="RHEA:83891"/>
        <dbReference type="Rhea" id="RHEA-COMP:9745"/>
        <dbReference type="Rhea" id="RHEA-COMP:20239"/>
        <dbReference type="ChEBI" id="CHEBI:29979"/>
        <dbReference type="ChEBI" id="CHEBI:33019"/>
        <dbReference type="ChEBI" id="CHEBI:46398"/>
        <dbReference type="ChEBI" id="CHEBI:233474"/>
    </reaction>
</comment>
<gene>
    <name evidence="8" type="primary">ydiU</name>
    <name evidence="8" type="synonym">selO</name>
    <name evidence="9" type="ORF">RAJCM14343_0910</name>
</gene>
<feature type="binding site" evidence="8">
    <location>
        <position position="312"/>
    </location>
    <ligand>
        <name>Mg(2+)</name>
        <dbReference type="ChEBI" id="CHEBI:18420"/>
    </ligand>
</feature>
<feature type="binding site" evidence="8">
    <location>
        <position position="312"/>
    </location>
    <ligand>
        <name>ATP</name>
        <dbReference type="ChEBI" id="CHEBI:30616"/>
    </ligand>
</feature>
<comment type="function">
    <text evidence="8">Nucleotidyltransferase involved in the post-translational modification of proteins. It can catalyze the addition of adenosine monophosphate (AMP) or uridine monophosphate (UMP) to a protein, resulting in modifications known as AMPylation and UMPylation.</text>
</comment>
<comment type="similarity">
    <text evidence="1 8">Belongs to the SELO family.</text>
</comment>
<dbReference type="Pfam" id="PF02696">
    <property type="entry name" value="SelO"/>
    <property type="match status" value="1"/>
</dbReference>
<evidence type="ECO:0000256" key="2">
    <source>
        <dbReference type="ARBA" id="ARBA00022679"/>
    </source>
</evidence>
<keyword evidence="5 8" id="KW-0547">Nucleotide-binding</keyword>
<organism evidence="9 10">
    <name type="scientific">Rhodococcus aetherivorans</name>
    <dbReference type="NCBI Taxonomy" id="191292"/>
    <lineage>
        <taxon>Bacteria</taxon>
        <taxon>Bacillati</taxon>
        <taxon>Actinomycetota</taxon>
        <taxon>Actinomycetes</taxon>
        <taxon>Mycobacteriales</taxon>
        <taxon>Nocardiaceae</taxon>
        <taxon>Rhodococcus</taxon>
    </lineage>
</organism>
<comment type="catalytic activity">
    <reaction evidence="8">
        <text>L-threonyl-[protein] + ATP = 3-O-(5'-adenylyl)-L-threonyl-[protein] + diphosphate</text>
        <dbReference type="Rhea" id="RHEA:54292"/>
        <dbReference type="Rhea" id="RHEA-COMP:11060"/>
        <dbReference type="Rhea" id="RHEA-COMP:13847"/>
        <dbReference type="ChEBI" id="CHEBI:30013"/>
        <dbReference type="ChEBI" id="CHEBI:30616"/>
        <dbReference type="ChEBI" id="CHEBI:33019"/>
        <dbReference type="ChEBI" id="CHEBI:138113"/>
        <dbReference type="EC" id="2.7.7.108"/>
    </reaction>
</comment>
<dbReference type="EMBL" id="BLAH01000026">
    <property type="protein sequence ID" value="GES35661.1"/>
    <property type="molecule type" value="Genomic_DNA"/>
</dbReference>
<reference evidence="9 10" key="1">
    <citation type="journal article" date="2018" name="Biodegradation">
        <title>1,4-Dioxane degradation characteristics of Rhodococcus aetherivorans JCM 14343.</title>
        <authorList>
            <person name="Inoue D."/>
            <person name="Tsunoda T."/>
            <person name="Yamamoto N."/>
            <person name="Ike M."/>
            <person name="Sei K."/>
        </authorList>
    </citation>
    <scope>NUCLEOTIDE SEQUENCE [LARGE SCALE GENOMIC DNA]</scope>
    <source>
        <strain evidence="9 10">JCM 14343</strain>
    </source>
</reference>
<comment type="cofactor">
    <cofactor evidence="8">
        <name>Mg(2+)</name>
        <dbReference type="ChEBI" id="CHEBI:18420"/>
    </cofactor>
    <cofactor evidence="8">
        <name>Mn(2+)</name>
        <dbReference type="ChEBI" id="CHEBI:29035"/>
    </cofactor>
</comment>
<evidence type="ECO:0000256" key="7">
    <source>
        <dbReference type="ARBA" id="ARBA00022842"/>
    </source>
</evidence>
<evidence type="ECO:0000256" key="3">
    <source>
        <dbReference type="ARBA" id="ARBA00022695"/>
    </source>
</evidence>
<comment type="catalytic activity">
    <reaction evidence="8">
        <text>L-tyrosyl-[protein] + UTP = O-(5'-uridylyl)-L-tyrosyl-[protein] + diphosphate</text>
        <dbReference type="Rhea" id="RHEA:83887"/>
        <dbReference type="Rhea" id="RHEA-COMP:10136"/>
        <dbReference type="Rhea" id="RHEA-COMP:20238"/>
        <dbReference type="ChEBI" id="CHEBI:33019"/>
        <dbReference type="ChEBI" id="CHEBI:46398"/>
        <dbReference type="ChEBI" id="CHEBI:46858"/>
        <dbReference type="ChEBI" id="CHEBI:90602"/>
    </reaction>
</comment>
<feature type="binding site" evidence="8">
    <location>
        <position position="223"/>
    </location>
    <ligand>
        <name>ATP</name>
        <dbReference type="ChEBI" id="CHEBI:30616"/>
    </ligand>
</feature>
<feature type="binding site" evidence="8">
    <location>
        <position position="140"/>
    </location>
    <ligand>
        <name>ATP</name>
        <dbReference type="ChEBI" id="CHEBI:30616"/>
    </ligand>
</feature>
<evidence type="ECO:0000313" key="9">
    <source>
        <dbReference type="EMBL" id="GES35661.1"/>
    </source>
</evidence>
<comment type="catalytic activity">
    <reaction evidence="8">
        <text>L-seryl-[protein] + ATP = 3-O-(5'-adenylyl)-L-seryl-[protein] + diphosphate</text>
        <dbReference type="Rhea" id="RHEA:58120"/>
        <dbReference type="Rhea" id="RHEA-COMP:9863"/>
        <dbReference type="Rhea" id="RHEA-COMP:15073"/>
        <dbReference type="ChEBI" id="CHEBI:29999"/>
        <dbReference type="ChEBI" id="CHEBI:30616"/>
        <dbReference type="ChEBI" id="CHEBI:33019"/>
        <dbReference type="ChEBI" id="CHEBI:142516"/>
        <dbReference type="EC" id="2.7.7.108"/>
    </reaction>
</comment>
<keyword evidence="8" id="KW-0464">Manganese</keyword>
<evidence type="ECO:0000256" key="5">
    <source>
        <dbReference type="ARBA" id="ARBA00022741"/>
    </source>
</evidence>
<feature type="binding site" evidence="8">
    <location>
        <position position="139"/>
    </location>
    <ligand>
        <name>ATP</name>
        <dbReference type="ChEBI" id="CHEBI:30616"/>
    </ligand>
</feature>
<dbReference type="EC" id="2.7.7.108" evidence="8"/>
<proteinExistence type="inferred from homology"/>
<evidence type="ECO:0000256" key="4">
    <source>
        <dbReference type="ARBA" id="ARBA00022723"/>
    </source>
</evidence>
<evidence type="ECO:0000256" key="6">
    <source>
        <dbReference type="ARBA" id="ARBA00022840"/>
    </source>
</evidence>
<keyword evidence="6 8" id="KW-0067">ATP-binding</keyword>
<dbReference type="HAMAP" id="MF_00692">
    <property type="entry name" value="SelO"/>
    <property type="match status" value="1"/>
</dbReference>
<dbReference type="NCBIfam" id="NF000658">
    <property type="entry name" value="PRK00029.1"/>
    <property type="match status" value="1"/>
</dbReference>
<accession>A0ABQ0YGJ1</accession>
<protein>
    <recommendedName>
        <fullName evidence="8">Protein nucleotidyltransferase YdiU</fullName>
        <ecNumber evidence="8">2.7.7.-</ecNumber>
    </recommendedName>
    <alternativeName>
        <fullName evidence="8">Protein adenylyltransferase YdiU</fullName>
        <ecNumber evidence="8">2.7.7.108</ecNumber>
    </alternativeName>
    <alternativeName>
        <fullName evidence="8">Protein uridylyltransferase YdiU</fullName>
        <ecNumber evidence="8">2.7.7.-</ecNumber>
    </alternativeName>
</protein>